<dbReference type="GO" id="GO:0005634">
    <property type="term" value="C:nucleus"/>
    <property type="evidence" value="ECO:0007669"/>
    <property type="project" value="TreeGrafter"/>
</dbReference>
<dbReference type="EMBL" id="JAZDUA010000139">
    <property type="protein sequence ID" value="KAK7866681.1"/>
    <property type="molecule type" value="Genomic_DNA"/>
</dbReference>
<dbReference type="PANTHER" id="PTHR45740">
    <property type="entry name" value="POLY [ADP-RIBOSE] POLYMERASE"/>
    <property type="match status" value="1"/>
</dbReference>
<reference evidence="3 4" key="1">
    <citation type="submission" date="2024-03" db="EMBL/GenBank/DDBJ databases">
        <title>The genome assembly and annotation of the cricket Gryllus longicercus Weissman &amp; Gray.</title>
        <authorList>
            <person name="Szrajer S."/>
            <person name="Gray D."/>
            <person name="Ylla G."/>
        </authorList>
    </citation>
    <scope>NUCLEOTIDE SEQUENCE [LARGE SCALE GENOMIC DNA]</scope>
    <source>
        <strain evidence="3">DAG 2021-001</strain>
        <tissue evidence="3">Whole body minus gut</tissue>
    </source>
</reference>
<dbReference type="GO" id="GO:0003950">
    <property type="term" value="F:NAD+ poly-ADP-ribosyltransferase activity"/>
    <property type="evidence" value="ECO:0007669"/>
    <property type="project" value="UniProtKB-UniRule"/>
</dbReference>
<dbReference type="AlphaFoldDB" id="A0AAN9VPU9"/>
<dbReference type="GO" id="GO:1990404">
    <property type="term" value="F:NAD+-protein mono-ADP-ribosyltransferase activity"/>
    <property type="evidence" value="ECO:0007669"/>
    <property type="project" value="TreeGrafter"/>
</dbReference>
<organism evidence="3 4">
    <name type="scientific">Gryllus longicercus</name>
    <dbReference type="NCBI Taxonomy" id="2509291"/>
    <lineage>
        <taxon>Eukaryota</taxon>
        <taxon>Metazoa</taxon>
        <taxon>Ecdysozoa</taxon>
        <taxon>Arthropoda</taxon>
        <taxon>Hexapoda</taxon>
        <taxon>Insecta</taxon>
        <taxon>Pterygota</taxon>
        <taxon>Neoptera</taxon>
        <taxon>Polyneoptera</taxon>
        <taxon>Orthoptera</taxon>
        <taxon>Ensifera</taxon>
        <taxon>Gryllidea</taxon>
        <taxon>Grylloidea</taxon>
        <taxon>Gryllidae</taxon>
        <taxon>Gryllinae</taxon>
        <taxon>Gryllus</taxon>
    </lineage>
</organism>
<protein>
    <recommendedName>
        <fullName evidence="1">Poly [ADP-ribose] polymerase</fullName>
        <shortName evidence="1">PARP</shortName>
        <ecNumber evidence="1">2.4.2.-</ecNumber>
    </recommendedName>
</protein>
<evidence type="ECO:0000256" key="1">
    <source>
        <dbReference type="RuleBase" id="RU362114"/>
    </source>
</evidence>
<evidence type="ECO:0000313" key="3">
    <source>
        <dbReference type="EMBL" id="KAK7866681.1"/>
    </source>
</evidence>
<dbReference type="PANTHER" id="PTHR45740:SF2">
    <property type="entry name" value="POLY [ADP-RIBOSE] POLYMERASE"/>
    <property type="match status" value="1"/>
</dbReference>
<dbReference type="Proteomes" id="UP001378592">
    <property type="component" value="Unassembled WGS sequence"/>
</dbReference>
<accession>A0AAN9VPU9</accession>
<dbReference type="Pfam" id="PF00644">
    <property type="entry name" value="PARP"/>
    <property type="match status" value="1"/>
</dbReference>
<keyword evidence="1" id="KW-0328">Glycosyltransferase</keyword>
<dbReference type="InterPro" id="IPR012317">
    <property type="entry name" value="Poly(ADP-ribose)pol_cat_dom"/>
</dbReference>
<evidence type="ECO:0000259" key="2">
    <source>
        <dbReference type="PROSITE" id="PS51059"/>
    </source>
</evidence>
<sequence length="231" mass="27174">MEMNEGDILSACTPRTWEPMTSEMKLFHLSETSKEFKNVVRKVNRTLNVPVKSVLRIENPYLWGCYQLKKLEYITNEVPVREMELFHCTAQTNIPSIATNNLNWRKCIRSRFGEGISFSPSAAYANYYANQEIGMDRALILTTVLVGREILGEKTMSHPPKLFDTSFGRKYGETIVYVKYCDYEFYPSYVAYYTNKSGSELIRYRTDPYHQYAWYPRAYNNYLFWADNSDY</sequence>
<keyword evidence="1" id="KW-0808">Transferase</keyword>
<proteinExistence type="predicted"/>
<name>A0AAN9VPU9_9ORTH</name>
<dbReference type="PROSITE" id="PS51059">
    <property type="entry name" value="PARP_CATALYTIC"/>
    <property type="match status" value="1"/>
</dbReference>
<keyword evidence="1" id="KW-0520">NAD</keyword>
<comment type="caution">
    <text evidence="3">The sequence shown here is derived from an EMBL/GenBank/DDBJ whole genome shotgun (WGS) entry which is preliminary data.</text>
</comment>
<feature type="domain" description="PARP catalytic" evidence="2">
    <location>
        <begin position="13"/>
        <end position="213"/>
    </location>
</feature>
<gene>
    <name evidence="3" type="ORF">R5R35_003225</name>
</gene>
<dbReference type="SUPFAM" id="SSF56399">
    <property type="entry name" value="ADP-ribosylation"/>
    <property type="match status" value="1"/>
</dbReference>
<dbReference type="Gene3D" id="3.90.228.10">
    <property type="match status" value="1"/>
</dbReference>
<dbReference type="EC" id="2.4.2.-" evidence="1"/>
<dbReference type="InterPro" id="IPR051712">
    <property type="entry name" value="ARTD-AVP"/>
</dbReference>
<evidence type="ECO:0000313" key="4">
    <source>
        <dbReference type="Proteomes" id="UP001378592"/>
    </source>
</evidence>
<keyword evidence="4" id="KW-1185">Reference proteome</keyword>